<protein>
    <submittedName>
        <fullName evidence="7">Protein NYNRIN-like</fullName>
    </submittedName>
</protein>
<accession>A0AAV1Q9Q3</accession>
<sequence length="92" mass="10598">YAMYDSILRKATIKGTLDNVQWSDEMKQAFRHIKYLLSETPTHVFQPGDYVLVRSLKPTEGEPRYGPPTQVLLVTRTAVKVKGQPQWIHATR</sequence>
<name>A0AAV1Q9Q3_SCOSC</name>
<evidence type="ECO:0000256" key="5">
    <source>
        <dbReference type="ARBA" id="ARBA00022801"/>
    </source>
</evidence>
<dbReference type="InterPro" id="IPR040643">
    <property type="entry name" value="MLVIN_C"/>
</dbReference>
<keyword evidence="5" id="KW-0378">Hydrolase</keyword>
<proteinExistence type="predicted"/>
<feature type="non-terminal residue" evidence="7">
    <location>
        <position position="1"/>
    </location>
</feature>
<keyword evidence="3" id="KW-0540">Nuclease</keyword>
<dbReference type="AlphaFoldDB" id="A0AAV1Q9Q3"/>
<dbReference type="Proteomes" id="UP001314229">
    <property type="component" value="Unassembled WGS sequence"/>
</dbReference>
<dbReference type="GO" id="GO:0004519">
    <property type="term" value="F:endonuclease activity"/>
    <property type="evidence" value="ECO:0007669"/>
    <property type="project" value="UniProtKB-KW"/>
</dbReference>
<dbReference type="GO" id="GO:0016787">
    <property type="term" value="F:hydrolase activity"/>
    <property type="evidence" value="ECO:0007669"/>
    <property type="project" value="UniProtKB-KW"/>
</dbReference>
<dbReference type="EMBL" id="CAWUFR010000671">
    <property type="protein sequence ID" value="CAK6980295.1"/>
    <property type="molecule type" value="Genomic_DNA"/>
</dbReference>
<organism evidence="7 8">
    <name type="scientific">Scomber scombrus</name>
    <name type="common">Atlantic mackerel</name>
    <name type="synonym">Scomber vernalis</name>
    <dbReference type="NCBI Taxonomy" id="13677"/>
    <lineage>
        <taxon>Eukaryota</taxon>
        <taxon>Metazoa</taxon>
        <taxon>Chordata</taxon>
        <taxon>Craniata</taxon>
        <taxon>Vertebrata</taxon>
        <taxon>Euteleostomi</taxon>
        <taxon>Actinopterygii</taxon>
        <taxon>Neopterygii</taxon>
        <taxon>Teleostei</taxon>
        <taxon>Neoteleostei</taxon>
        <taxon>Acanthomorphata</taxon>
        <taxon>Pelagiaria</taxon>
        <taxon>Scombriformes</taxon>
        <taxon>Scombridae</taxon>
        <taxon>Scomber</taxon>
    </lineage>
</organism>
<evidence type="ECO:0000256" key="3">
    <source>
        <dbReference type="ARBA" id="ARBA00022722"/>
    </source>
</evidence>
<reference evidence="7 8" key="1">
    <citation type="submission" date="2024-01" db="EMBL/GenBank/DDBJ databases">
        <authorList>
            <person name="Alioto T."/>
            <person name="Alioto T."/>
            <person name="Gomez Garrido J."/>
        </authorList>
    </citation>
    <scope>NUCLEOTIDE SEQUENCE [LARGE SCALE GENOMIC DNA]</scope>
</reference>
<evidence type="ECO:0000256" key="1">
    <source>
        <dbReference type="ARBA" id="ARBA00022679"/>
    </source>
</evidence>
<comment type="caution">
    <text evidence="7">The sequence shown here is derived from an EMBL/GenBank/DDBJ whole genome shotgun (WGS) entry which is preliminary data.</text>
</comment>
<evidence type="ECO:0000259" key="6">
    <source>
        <dbReference type="Pfam" id="PF18697"/>
    </source>
</evidence>
<evidence type="ECO:0000313" key="7">
    <source>
        <dbReference type="EMBL" id="CAK6980295.1"/>
    </source>
</evidence>
<feature type="domain" description="Murine leukemia virus integrase C-terminal" evidence="6">
    <location>
        <begin position="43"/>
        <end position="91"/>
    </location>
</feature>
<dbReference type="Gene3D" id="2.30.30.850">
    <property type="match status" value="1"/>
</dbReference>
<evidence type="ECO:0000256" key="4">
    <source>
        <dbReference type="ARBA" id="ARBA00022759"/>
    </source>
</evidence>
<keyword evidence="4" id="KW-0255">Endonuclease</keyword>
<gene>
    <name evidence="7" type="ORF">FSCOSCO3_A006020</name>
</gene>
<keyword evidence="1" id="KW-0808">Transferase</keyword>
<evidence type="ECO:0000256" key="2">
    <source>
        <dbReference type="ARBA" id="ARBA00022695"/>
    </source>
</evidence>
<dbReference type="Pfam" id="PF18697">
    <property type="entry name" value="MLVIN_C"/>
    <property type="match status" value="1"/>
</dbReference>
<evidence type="ECO:0000313" key="8">
    <source>
        <dbReference type="Proteomes" id="UP001314229"/>
    </source>
</evidence>
<dbReference type="GO" id="GO:0016779">
    <property type="term" value="F:nucleotidyltransferase activity"/>
    <property type="evidence" value="ECO:0007669"/>
    <property type="project" value="UniProtKB-KW"/>
</dbReference>
<keyword evidence="8" id="KW-1185">Reference proteome</keyword>
<keyword evidence="2" id="KW-0548">Nucleotidyltransferase</keyword>
<feature type="non-terminal residue" evidence="7">
    <location>
        <position position="92"/>
    </location>
</feature>